<evidence type="ECO:0000256" key="1">
    <source>
        <dbReference type="SAM" id="Phobius"/>
    </source>
</evidence>
<dbReference type="InterPro" id="IPR036410">
    <property type="entry name" value="HSP_DnaJ_Cys-rich_dom_sf"/>
</dbReference>
<proteinExistence type="predicted"/>
<dbReference type="EMBL" id="BONY01000173">
    <property type="protein sequence ID" value="GIH11800.1"/>
    <property type="molecule type" value="Genomic_DNA"/>
</dbReference>
<sequence>MDTLITTATCLILPPLIVTLGYLGLCAVAPFKRCRRCQGTGHKRLMLGRTRLCRRCQGIGHHLRLGPKMLNHLRRFATELERGRR</sequence>
<accession>A0A8J3VMB5</accession>
<reference evidence="2" key="1">
    <citation type="submission" date="2021-01" db="EMBL/GenBank/DDBJ databases">
        <title>Whole genome shotgun sequence of Rhizocola hellebori NBRC 109834.</title>
        <authorList>
            <person name="Komaki H."/>
            <person name="Tamura T."/>
        </authorList>
    </citation>
    <scope>NUCLEOTIDE SEQUENCE</scope>
    <source>
        <strain evidence="2">NBRC 109834</strain>
    </source>
</reference>
<dbReference type="RefSeq" id="WP_203915523.1">
    <property type="nucleotide sequence ID" value="NZ_BONY01000173.1"/>
</dbReference>
<organism evidence="2 3">
    <name type="scientific">Rhizocola hellebori</name>
    <dbReference type="NCBI Taxonomy" id="1392758"/>
    <lineage>
        <taxon>Bacteria</taxon>
        <taxon>Bacillati</taxon>
        <taxon>Actinomycetota</taxon>
        <taxon>Actinomycetes</taxon>
        <taxon>Micromonosporales</taxon>
        <taxon>Micromonosporaceae</taxon>
        <taxon>Rhizocola</taxon>
    </lineage>
</organism>
<keyword evidence="3" id="KW-1185">Reference proteome</keyword>
<dbReference type="Gene3D" id="6.20.20.10">
    <property type="match status" value="1"/>
</dbReference>
<keyword evidence="1" id="KW-0812">Transmembrane</keyword>
<dbReference type="SUPFAM" id="SSF57938">
    <property type="entry name" value="DnaJ/Hsp40 cysteine-rich domain"/>
    <property type="match status" value="1"/>
</dbReference>
<dbReference type="Proteomes" id="UP000612899">
    <property type="component" value="Unassembled WGS sequence"/>
</dbReference>
<keyword evidence="1" id="KW-0472">Membrane</keyword>
<feature type="transmembrane region" description="Helical" evidence="1">
    <location>
        <begin position="12"/>
        <end position="31"/>
    </location>
</feature>
<evidence type="ECO:0000313" key="3">
    <source>
        <dbReference type="Proteomes" id="UP000612899"/>
    </source>
</evidence>
<protein>
    <submittedName>
        <fullName evidence="2">Uncharacterized protein</fullName>
    </submittedName>
</protein>
<keyword evidence="1" id="KW-1133">Transmembrane helix</keyword>
<comment type="caution">
    <text evidence="2">The sequence shown here is derived from an EMBL/GenBank/DDBJ whole genome shotgun (WGS) entry which is preliminary data.</text>
</comment>
<name>A0A8J3VMB5_9ACTN</name>
<dbReference type="AlphaFoldDB" id="A0A8J3VMB5"/>
<evidence type="ECO:0000313" key="2">
    <source>
        <dbReference type="EMBL" id="GIH11800.1"/>
    </source>
</evidence>
<gene>
    <name evidence="2" type="ORF">Rhe02_98670</name>
</gene>